<proteinExistence type="predicted"/>
<sequence>MNDPYQAILQQAMQLAEQSSWEALRLRDIAQALNITLLDIQHHFQQKDDLVDAWFDLADQAMLACQHRPDFEHCTPQEKLQTAIMQWLNALAAHRQVTRQMLYYKLEPGHVHLQAAALLRISRTVQWLRELADLKAQNMTRIEQEIFLSALFSSTFVCWLTTKEPASRAAHQWLQRGLQLGRWRNLWH</sequence>
<keyword evidence="4" id="KW-1185">Reference proteome</keyword>
<comment type="caution">
    <text evidence="3">The sequence shown here is derived from an EMBL/GenBank/DDBJ whole genome shotgun (WGS) entry which is preliminary data.</text>
</comment>
<evidence type="ECO:0000313" key="3">
    <source>
        <dbReference type="EMBL" id="MEE2024904.1"/>
    </source>
</evidence>
<evidence type="ECO:0000256" key="1">
    <source>
        <dbReference type="ARBA" id="ARBA00023125"/>
    </source>
</evidence>
<dbReference type="SUPFAM" id="SSF46689">
    <property type="entry name" value="Homeodomain-like"/>
    <property type="match status" value="1"/>
</dbReference>
<dbReference type="InterPro" id="IPR001647">
    <property type="entry name" value="HTH_TetR"/>
</dbReference>
<accession>A0ABU7JGT9</accession>
<name>A0ABU7JGT9_9GAMM</name>
<feature type="domain" description="HTH tetR-type" evidence="2">
    <location>
        <begin position="8"/>
        <end position="53"/>
    </location>
</feature>
<protein>
    <submittedName>
        <fullName evidence="3">TetR family transcriptional regulator</fullName>
    </submittedName>
</protein>
<organism evidence="3 4">
    <name type="scientific">Alkalimonas mucilaginosa</name>
    <dbReference type="NCBI Taxonomy" id="3057676"/>
    <lineage>
        <taxon>Bacteria</taxon>
        <taxon>Pseudomonadati</taxon>
        <taxon>Pseudomonadota</taxon>
        <taxon>Gammaproteobacteria</taxon>
        <taxon>Alkalimonas</taxon>
    </lineage>
</organism>
<dbReference type="Gene3D" id="1.10.357.10">
    <property type="entry name" value="Tetracycline Repressor, domain 2"/>
    <property type="match status" value="1"/>
</dbReference>
<dbReference type="InterPro" id="IPR009057">
    <property type="entry name" value="Homeodomain-like_sf"/>
</dbReference>
<evidence type="ECO:0000313" key="4">
    <source>
        <dbReference type="Proteomes" id="UP001339167"/>
    </source>
</evidence>
<dbReference type="Pfam" id="PF00440">
    <property type="entry name" value="TetR_N"/>
    <property type="match status" value="1"/>
</dbReference>
<dbReference type="Proteomes" id="UP001339167">
    <property type="component" value="Unassembled WGS sequence"/>
</dbReference>
<dbReference type="RefSeq" id="WP_330088229.1">
    <property type="nucleotide sequence ID" value="NZ_JAUGZK010000008.1"/>
</dbReference>
<reference evidence="3 4" key="1">
    <citation type="submission" date="2023-06" db="EMBL/GenBank/DDBJ databases">
        <title>Alkalimonas sp., MEB004 an alkaliphilic bacterium isolated from Lonar Lake, India.</title>
        <authorList>
            <person name="Joshi A."/>
            <person name="Thite S."/>
        </authorList>
    </citation>
    <scope>NUCLEOTIDE SEQUENCE [LARGE SCALE GENOMIC DNA]</scope>
    <source>
        <strain evidence="3 4">MEB004</strain>
    </source>
</reference>
<keyword evidence="1" id="KW-0238">DNA-binding</keyword>
<dbReference type="EMBL" id="JAUGZK010000008">
    <property type="protein sequence ID" value="MEE2024904.1"/>
    <property type="molecule type" value="Genomic_DNA"/>
</dbReference>
<gene>
    <name evidence="3" type="ORF">QWF21_11660</name>
</gene>
<evidence type="ECO:0000259" key="2">
    <source>
        <dbReference type="Pfam" id="PF00440"/>
    </source>
</evidence>